<keyword evidence="5" id="KW-0547">Nucleotide-binding</keyword>
<keyword evidence="8" id="KW-0406">Ion transport</keyword>
<dbReference type="Gene3D" id="3.40.50.300">
    <property type="entry name" value="P-loop containing nucleotide triphosphate hydrolases"/>
    <property type="match status" value="1"/>
</dbReference>
<evidence type="ECO:0000256" key="7">
    <source>
        <dbReference type="ARBA" id="ARBA00023004"/>
    </source>
</evidence>
<keyword evidence="4" id="KW-0410">Iron transport</keyword>
<dbReference type="PANTHER" id="PTHR42771:SF12">
    <property type="entry name" value="FE(3+) DICITRATE TRANSPORT ATP-BINDING PROTEIN FECE-RELATED"/>
    <property type="match status" value="1"/>
</dbReference>
<proteinExistence type="predicted"/>
<evidence type="ECO:0000256" key="5">
    <source>
        <dbReference type="ARBA" id="ARBA00022741"/>
    </source>
</evidence>
<dbReference type="GO" id="GO:0005524">
    <property type="term" value="F:ATP binding"/>
    <property type="evidence" value="ECO:0007669"/>
    <property type="project" value="UniProtKB-KW"/>
</dbReference>
<dbReference type="GO" id="GO:0005886">
    <property type="term" value="C:plasma membrane"/>
    <property type="evidence" value="ECO:0007669"/>
    <property type="project" value="UniProtKB-SubCell"/>
</dbReference>
<dbReference type="GO" id="GO:0016887">
    <property type="term" value="F:ATP hydrolysis activity"/>
    <property type="evidence" value="ECO:0007669"/>
    <property type="project" value="InterPro"/>
</dbReference>
<dbReference type="InterPro" id="IPR017871">
    <property type="entry name" value="ABC_transporter-like_CS"/>
</dbReference>
<keyword evidence="6 11" id="KW-0067">ATP-binding</keyword>
<evidence type="ECO:0000256" key="9">
    <source>
        <dbReference type="ARBA" id="ARBA00023136"/>
    </source>
</evidence>
<reference evidence="11 12" key="1">
    <citation type="submission" date="2018-05" db="EMBL/GenBank/DDBJ databases">
        <title>Streptomyces venezuelae.</title>
        <authorList>
            <person name="Kim W."/>
            <person name="Lee N."/>
            <person name="Cho B.-K."/>
        </authorList>
    </citation>
    <scope>NUCLEOTIDE SEQUENCE [LARGE SCALE GENOMIC DNA]</scope>
    <source>
        <strain evidence="11 12">ATCC 14584</strain>
    </source>
</reference>
<evidence type="ECO:0000313" key="12">
    <source>
        <dbReference type="Proteomes" id="UP000322927"/>
    </source>
</evidence>
<keyword evidence="2" id="KW-0813">Transport</keyword>
<dbReference type="PANTHER" id="PTHR42771">
    <property type="entry name" value="IRON(3+)-HYDROXAMATE IMPORT ATP-BINDING PROTEIN FHUC"/>
    <property type="match status" value="1"/>
</dbReference>
<dbReference type="CDD" id="cd03214">
    <property type="entry name" value="ABC_Iron-Siderophores_B12_Hemin"/>
    <property type="match status" value="1"/>
</dbReference>
<evidence type="ECO:0000256" key="8">
    <source>
        <dbReference type="ARBA" id="ARBA00023065"/>
    </source>
</evidence>
<evidence type="ECO:0000256" key="2">
    <source>
        <dbReference type="ARBA" id="ARBA00022448"/>
    </source>
</evidence>
<evidence type="ECO:0000259" key="10">
    <source>
        <dbReference type="PROSITE" id="PS50893"/>
    </source>
</evidence>
<protein>
    <submittedName>
        <fullName evidence="11">Fe(3+)-dicitrate ABC transporter ATP-binding protein</fullName>
    </submittedName>
</protein>
<dbReference type="InterPro" id="IPR051535">
    <property type="entry name" value="Siderophore_ABC-ATPase"/>
</dbReference>
<keyword evidence="3" id="KW-1003">Cell membrane</keyword>
<dbReference type="InterPro" id="IPR003439">
    <property type="entry name" value="ABC_transporter-like_ATP-bd"/>
</dbReference>
<evidence type="ECO:0000256" key="1">
    <source>
        <dbReference type="ARBA" id="ARBA00004202"/>
    </source>
</evidence>
<feature type="domain" description="ABC transporter" evidence="10">
    <location>
        <begin position="5"/>
        <end position="240"/>
    </location>
</feature>
<evidence type="ECO:0000313" key="11">
    <source>
        <dbReference type="EMBL" id="QES38009.1"/>
    </source>
</evidence>
<accession>A0A5P2CBD0</accession>
<dbReference type="InterPro" id="IPR027417">
    <property type="entry name" value="P-loop_NTPase"/>
</dbReference>
<dbReference type="InterPro" id="IPR003593">
    <property type="entry name" value="AAA+_ATPase"/>
</dbReference>
<comment type="subcellular location">
    <subcellularLocation>
        <location evidence="1">Cell membrane</location>
        <topology evidence="1">Peripheral membrane protein</topology>
    </subcellularLocation>
</comment>
<dbReference type="PROSITE" id="PS50893">
    <property type="entry name" value="ABC_TRANSPORTER_2"/>
    <property type="match status" value="1"/>
</dbReference>
<name>A0A5P2CBD0_STRVZ</name>
<dbReference type="GO" id="GO:0006826">
    <property type="term" value="P:iron ion transport"/>
    <property type="evidence" value="ECO:0007669"/>
    <property type="project" value="UniProtKB-KW"/>
</dbReference>
<keyword evidence="7" id="KW-0408">Iron</keyword>
<organism evidence="11 12">
    <name type="scientific">Streptomyces venezuelae</name>
    <dbReference type="NCBI Taxonomy" id="54571"/>
    <lineage>
        <taxon>Bacteria</taxon>
        <taxon>Bacillati</taxon>
        <taxon>Actinomycetota</taxon>
        <taxon>Actinomycetes</taxon>
        <taxon>Kitasatosporales</taxon>
        <taxon>Streptomycetaceae</taxon>
        <taxon>Streptomyces</taxon>
    </lineage>
</organism>
<dbReference type="OrthoDB" id="4131at2"/>
<dbReference type="RefSeq" id="WP_150220210.1">
    <property type="nucleotide sequence ID" value="NZ_CP029192.1"/>
</dbReference>
<evidence type="ECO:0000256" key="3">
    <source>
        <dbReference type="ARBA" id="ARBA00022475"/>
    </source>
</evidence>
<gene>
    <name evidence="11" type="primary">fecE</name>
    <name evidence="11" type="ORF">DEJ48_35470</name>
</gene>
<dbReference type="SUPFAM" id="SSF52540">
    <property type="entry name" value="P-loop containing nucleoside triphosphate hydrolases"/>
    <property type="match status" value="1"/>
</dbReference>
<evidence type="ECO:0000256" key="6">
    <source>
        <dbReference type="ARBA" id="ARBA00022840"/>
    </source>
</evidence>
<dbReference type="EMBL" id="CP029192">
    <property type="protein sequence ID" value="QES38009.1"/>
    <property type="molecule type" value="Genomic_DNA"/>
</dbReference>
<dbReference type="PROSITE" id="PS00211">
    <property type="entry name" value="ABC_TRANSPORTER_1"/>
    <property type="match status" value="1"/>
</dbReference>
<dbReference type="FunFam" id="3.40.50.300:FF:000134">
    <property type="entry name" value="Iron-enterobactin ABC transporter ATP-binding protein"/>
    <property type="match status" value="1"/>
</dbReference>
<dbReference type="Pfam" id="PF00005">
    <property type="entry name" value="ABC_tran"/>
    <property type="match status" value="1"/>
</dbReference>
<dbReference type="SMART" id="SM00382">
    <property type="entry name" value="AAA"/>
    <property type="match status" value="1"/>
</dbReference>
<dbReference type="AlphaFoldDB" id="A0A5P2CBD0"/>
<keyword evidence="9" id="KW-0472">Membrane</keyword>
<sequence length="261" mass="28388">MTARLTARDITLRYGDRVVSARLNLDVPDGAFTAIVGPNACGKSTLLRALVRLLRPHEGHVEFDGREVGGYPAKALAKQLGFLPQDPLAPEDIKVRQLVARGRFPHQSLLALRSPDDEAAIDEAMVAAGVEDLGDRPAQQLSGGQRQRVWMAMVLAQETPYLLLDEPTSFLDITHQYQLLGLLARLRDEGRTVIAVLHDINQACRFADHLVAMKDGRIVAEGDPGDIVDAALIKDVFDLPSVIVPDPVTATPMVVPTLQGE</sequence>
<evidence type="ECO:0000256" key="4">
    <source>
        <dbReference type="ARBA" id="ARBA00022496"/>
    </source>
</evidence>
<dbReference type="Proteomes" id="UP000322927">
    <property type="component" value="Chromosome"/>
</dbReference>